<protein>
    <submittedName>
        <fullName evidence="1">Uncharacterized protein</fullName>
    </submittedName>
</protein>
<name>B0SU65_LEPBP</name>
<evidence type="ECO:0000313" key="2">
    <source>
        <dbReference type="Proteomes" id="UP000001847"/>
    </source>
</evidence>
<dbReference type="KEGG" id="lbi:LEPBI_II0216"/>
<dbReference type="AlphaFoldDB" id="B0SU65"/>
<dbReference type="HOGENOM" id="CLU_2180569_0_0_12"/>
<reference evidence="1 2" key="1">
    <citation type="journal article" date="2008" name="PLoS ONE">
        <title>Genome sequence of the saprophyte Leptospira biflexa provides insights into the evolution of Leptospira and the pathogenesis of leptospirosis.</title>
        <authorList>
            <person name="Picardeau M."/>
            <person name="Bulach D.M."/>
            <person name="Bouchier C."/>
            <person name="Zuerner R.L."/>
            <person name="Zidane N."/>
            <person name="Wilson P.J."/>
            <person name="Creno S."/>
            <person name="Kuczek E.S."/>
            <person name="Bommezzadri S."/>
            <person name="Davis J.C."/>
            <person name="McGrath A."/>
            <person name="Johnson M.J."/>
            <person name="Boursaux-Eude C."/>
            <person name="Seemann T."/>
            <person name="Rouy Z."/>
            <person name="Coppel R.L."/>
            <person name="Rood J.I."/>
            <person name="Lajus A."/>
            <person name="Davies J.K."/>
            <person name="Medigue C."/>
            <person name="Adler B."/>
        </authorList>
    </citation>
    <scope>NUCLEOTIDE SEQUENCE [LARGE SCALE GENOMIC DNA]</scope>
    <source>
        <strain evidence="2">Patoc 1 / ATCC 23582 / Paris</strain>
    </source>
</reference>
<dbReference type="BioCyc" id="LBIF456481:LEPBI_RS18120-MONOMER"/>
<dbReference type="Proteomes" id="UP000001847">
    <property type="component" value="Chromosome II"/>
</dbReference>
<proteinExistence type="predicted"/>
<dbReference type="OrthoDB" id="9769030at2"/>
<accession>B0SU65</accession>
<sequence length="109" mass="12563">MSNCAIGEGQFEDCIQYAKEEIRLEEFYNNPSEAPYQHLGVCFRQSKKYLEGFIASLKSVDDQELRRKFIVAEREANKILQIHDSGQLIGFPIGQEPGFNEDITSRFLK</sequence>
<evidence type="ECO:0000313" key="1">
    <source>
        <dbReference type="EMBL" id="ABZ99749.1"/>
    </source>
</evidence>
<organism evidence="1 2">
    <name type="scientific">Leptospira biflexa serovar Patoc (strain Patoc 1 / ATCC 23582 / Paris)</name>
    <dbReference type="NCBI Taxonomy" id="456481"/>
    <lineage>
        <taxon>Bacteria</taxon>
        <taxon>Pseudomonadati</taxon>
        <taxon>Spirochaetota</taxon>
        <taxon>Spirochaetia</taxon>
        <taxon>Leptospirales</taxon>
        <taxon>Leptospiraceae</taxon>
        <taxon>Leptospira</taxon>
    </lineage>
</organism>
<keyword evidence="2" id="KW-1185">Reference proteome</keyword>
<gene>
    <name evidence="1" type="ordered locus">LEPBI_II0216</name>
</gene>
<dbReference type="EMBL" id="CP000787">
    <property type="protein sequence ID" value="ABZ99749.1"/>
    <property type="molecule type" value="Genomic_DNA"/>
</dbReference>